<proteinExistence type="predicted"/>
<dbReference type="AlphaFoldDB" id="A0AAQ3RVC1"/>
<feature type="compositionally biased region" description="Pro residues" evidence="1">
    <location>
        <begin position="95"/>
        <end position="116"/>
    </location>
</feature>
<evidence type="ECO:0000313" key="2">
    <source>
        <dbReference type="EMBL" id="WVZ07742.1"/>
    </source>
</evidence>
<sequence length="123" mass="13134">MPGTLDADDVMVGANRYIRVKFRIAPTTKVEKTKSSSFNPKLGLEAMSPKTQALTPTSSSIKTLKGNCGSAATLDLHPFRKRPKIPKEESLESPSSPPPPPPPPPPRPTPSPPFPPAKEGLSL</sequence>
<dbReference type="EMBL" id="CP144695">
    <property type="protein sequence ID" value="WVZ07742.1"/>
    <property type="molecule type" value="Genomic_DNA"/>
</dbReference>
<keyword evidence="3" id="KW-1185">Reference proteome</keyword>
<organism evidence="2 3">
    <name type="scientific">Vigna mungo</name>
    <name type="common">Black gram</name>
    <name type="synonym">Phaseolus mungo</name>
    <dbReference type="NCBI Taxonomy" id="3915"/>
    <lineage>
        <taxon>Eukaryota</taxon>
        <taxon>Viridiplantae</taxon>
        <taxon>Streptophyta</taxon>
        <taxon>Embryophyta</taxon>
        <taxon>Tracheophyta</taxon>
        <taxon>Spermatophyta</taxon>
        <taxon>Magnoliopsida</taxon>
        <taxon>eudicotyledons</taxon>
        <taxon>Gunneridae</taxon>
        <taxon>Pentapetalae</taxon>
        <taxon>rosids</taxon>
        <taxon>fabids</taxon>
        <taxon>Fabales</taxon>
        <taxon>Fabaceae</taxon>
        <taxon>Papilionoideae</taxon>
        <taxon>50 kb inversion clade</taxon>
        <taxon>NPAAA clade</taxon>
        <taxon>indigoferoid/millettioid clade</taxon>
        <taxon>Phaseoleae</taxon>
        <taxon>Vigna</taxon>
    </lineage>
</organism>
<feature type="region of interest" description="Disordered" evidence="1">
    <location>
        <begin position="70"/>
        <end position="123"/>
    </location>
</feature>
<dbReference type="Proteomes" id="UP001374535">
    <property type="component" value="Chromosome 6"/>
</dbReference>
<protein>
    <submittedName>
        <fullName evidence="2">Uncharacterized protein</fullName>
    </submittedName>
</protein>
<gene>
    <name evidence="2" type="ORF">V8G54_021088</name>
</gene>
<reference evidence="2 3" key="1">
    <citation type="journal article" date="2023" name="Life. Sci Alliance">
        <title>Evolutionary insights into 3D genome organization and epigenetic landscape of Vigna mungo.</title>
        <authorList>
            <person name="Junaid A."/>
            <person name="Singh B."/>
            <person name="Bhatia S."/>
        </authorList>
    </citation>
    <scope>NUCLEOTIDE SEQUENCE [LARGE SCALE GENOMIC DNA]</scope>
    <source>
        <strain evidence="2">Urdbean</strain>
    </source>
</reference>
<accession>A0AAQ3RVC1</accession>
<name>A0AAQ3RVC1_VIGMU</name>
<evidence type="ECO:0000256" key="1">
    <source>
        <dbReference type="SAM" id="MobiDB-lite"/>
    </source>
</evidence>
<evidence type="ECO:0000313" key="3">
    <source>
        <dbReference type="Proteomes" id="UP001374535"/>
    </source>
</evidence>